<keyword evidence="2" id="KW-1185">Reference proteome</keyword>
<gene>
    <name evidence="1" type="ORF">IE877_21430</name>
</gene>
<comment type="caution">
    <text evidence="1">The sequence shown here is derived from an EMBL/GenBank/DDBJ whole genome shotgun (WGS) entry which is preliminary data.</text>
</comment>
<protein>
    <submittedName>
        <fullName evidence="1">Uncharacterized protein</fullName>
    </submittedName>
</protein>
<proteinExistence type="predicted"/>
<dbReference type="RefSeq" id="WP_192376623.1">
    <property type="nucleotide sequence ID" value="NZ_CAJHIV010000001.1"/>
</dbReference>
<dbReference type="Proteomes" id="UP000652176">
    <property type="component" value="Unassembled WGS sequence"/>
</dbReference>
<evidence type="ECO:0000313" key="2">
    <source>
        <dbReference type="Proteomes" id="UP000652176"/>
    </source>
</evidence>
<organism evidence="1 2">
    <name type="scientific">Methylomonas albis</name>
    <dbReference type="NCBI Taxonomy" id="1854563"/>
    <lineage>
        <taxon>Bacteria</taxon>
        <taxon>Pseudomonadati</taxon>
        <taxon>Pseudomonadota</taxon>
        <taxon>Gammaproteobacteria</taxon>
        <taxon>Methylococcales</taxon>
        <taxon>Methylococcaceae</taxon>
        <taxon>Methylomonas</taxon>
    </lineage>
</organism>
<evidence type="ECO:0000313" key="1">
    <source>
        <dbReference type="EMBL" id="MBD9358405.1"/>
    </source>
</evidence>
<accession>A0ABR9D636</accession>
<name>A0ABR9D636_9GAMM</name>
<reference evidence="1 2" key="1">
    <citation type="submission" date="2020-09" db="EMBL/GenBank/DDBJ databases">
        <title>Methylomonas albis sp. nov. and Methylomonas fluvii sp. nov.: Two cold-adapted methanotrophs from the River Elbe and an amended description of Methylovulum psychrotolerans strain Eb1.</title>
        <authorList>
            <person name="Bussmann I.K."/>
            <person name="Klings K.-W."/>
            <person name="Warnstedt J."/>
            <person name="Hoppert M."/>
            <person name="Saborowski A."/>
            <person name="Horn F."/>
            <person name="Liebner S."/>
        </authorList>
    </citation>
    <scope>NUCLEOTIDE SEQUENCE [LARGE SCALE GENOMIC DNA]</scope>
    <source>
        <strain evidence="1 2">EbA</strain>
    </source>
</reference>
<sequence length="56" mass="5962">MGARNGLVGTTRRFVGTDAALVGTAKRFVGIHKCAVGTDATFSRTAKGLWRALKRI</sequence>
<dbReference type="EMBL" id="JACXSS010000001">
    <property type="protein sequence ID" value="MBD9358405.1"/>
    <property type="molecule type" value="Genomic_DNA"/>
</dbReference>